<evidence type="ECO:0000259" key="3">
    <source>
        <dbReference type="Pfam" id="PF19413"/>
    </source>
</evidence>
<dbReference type="InterPro" id="IPR019734">
    <property type="entry name" value="TPR_rpt"/>
</dbReference>
<organism evidence="4 5">
    <name type="scientific">Arachidicoccus soli</name>
    <dbReference type="NCBI Taxonomy" id="2341117"/>
    <lineage>
        <taxon>Bacteria</taxon>
        <taxon>Pseudomonadati</taxon>
        <taxon>Bacteroidota</taxon>
        <taxon>Chitinophagia</taxon>
        <taxon>Chitinophagales</taxon>
        <taxon>Chitinophagaceae</taxon>
        <taxon>Arachidicoccus</taxon>
    </lineage>
</organism>
<keyword evidence="2" id="KW-0802">TPR repeat</keyword>
<proteinExistence type="predicted"/>
<dbReference type="PANTHER" id="PTHR44943:SF8">
    <property type="entry name" value="TPR REPEAT-CONTAINING PROTEIN MJ0263"/>
    <property type="match status" value="1"/>
</dbReference>
<dbReference type="NCBIfam" id="TIGR04390">
    <property type="entry name" value="OMP_YaiO_dom"/>
    <property type="match status" value="1"/>
</dbReference>
<dbReference type="EMBL" id="CP032489">
    <property type="protein sequence ID" value="AYD49469.1"/>
    <property type="molecule type" value="Genomic_DNA"/>
</dbReference>
<dbReference type="InterPro" id="IPR051685">
    <property type="entry name" value="Ycf3/AcsC/BcsC/TPR_MFPF"/>
</dbReference>
<dbReference type="InterPro" id="IPR011990">
    <property type="entry name" value="TPR-like_helical_dom_sf"/>
</dbReference>
<feature type="domain" description="YaiO beta-barrel" evidence="3">
    <location>
        <begin position="195"/>
        <end position="366"/>
    </location>
</feature>
<protein>
    <submittedName>
        <fullName evidence="4">YaiO family outer membrane beta-barrel protein</fullName>
    </submittedName>
</protein>
<dbReference type="Proteomes" id="UP000266118">
    <property type="component" value="Chromosome"/>
</dbReference>
<evidence type="ECO:0000256" key="1">
    <source>
        <dbReference type="ARBA" id="ARBA00022737"/>
    </source>
</evidence>
<keyword evidence="5" id="KW-1185">Reference proteome</keyword>
<dbReference type="KEGG" id="ark:D6B99_15285"/>
<evidence type="ECO:0000313" key="5">
    <source>
        <dbReference type="Proteomes" id="UP000266118"/>
    </source>
</evidence>
<dbReference type="InterPro" id="IPR030887">
    <property type="entry name" value="Beta-barrel_YaiO"/>
</dbReference>
<accession>A0A386HUL7</accession>
<dbReference type="SUPFAM" id="SSF48452">
    <property type="entry name" value="TPR-like"/>
    <property type="match status" value="1"/>
</dbReference>
<dbReference type="PANTHER" id="PTHR44943">
    <property type="entry name" value="CELLULOSE SYNTHASE OPERON PROTEIN C"/>
    <property type="match status" value="1"/>
</dbReference>
<dbReference type="OrthoDB" id="691989at2"/>
<sequence length="428" mass="49094">MGNKNKHTIYRIIYHLGLCSLVLCLLFISSISRVQAQNNLSSDELFQMARKAAFDHKDYPKAIILCKEALTKSPDYSDIRVFLGRIYTWTDHNDSARTAFSYVLNHHPDNEDAASAFTDLEYWNNNYSKALEYCNQGLQYHPASTGLLLKKGKILNATKNYKEAFSVIDSLLQKDPKNSQARSLIGTIKDNNSIHKIGLSYDYVYFDKQFNNPWNLVSLSYSQPTNIGSLIGRINYANRFSENGIQGEVDFYPHISKTFYAYLNVGASGTNSVFPRFRYGASLYANLPWSMEGEAGFRYLRFSSDVWMYTASLGKYYKNFWFNLRTYLVPDNKYISQSYALTTRYYTGGADDYIYLTVGTGISPDDQAAASLLGSQNKLKSQKIGTGFSHVFKKRNILSLDLTWYHQEYKTNTFGNQYDLGITYQRRF</sequence>
<keyword evidence="1" id="KW-0677">Repeat</keyword>
<dbReference type="AlphaFoldDB" id="A0A386HUL7"/>
<reference evidence="4 5" key="1">
    <citation type="submission" date="2018-09" db="EMBL/GenBank/DDBJ databases">
        <title>Arachidicoccus sp. nov., a bacterium isolated from soil.</title>
        <authorList>
            <person name="Weon H.-Y."/>
            <person name="Kwon S.-W."/>
            <person name="Lee S.A."/>
        </authorList>
    </citation>
    <scope>NUCLEOTIDE SEQUENCE [LARGE SCALE GENOMIC DNA]</scope>
    <source>
        <strain evidence="4 5">KIS59-12</strain>
    </source>
</reference>
<evidence type="ECO:0000256" key="2">
    <source>
        <dbReference type="ARBA" id="ARBA00022803"/>
    </source>
</evidence>
<name>A0A386HUL7_9BACT</name>
<evidence type="ECO:0000313" key="4">
    <source>
        <dbReference type="EMBL" id="AYD49469.1"/>
    </source>
</evidence>
<gene>
    <name evidence="4" type="primary">yaiO</name>
    <name evidence="4" type="ORF">D6B99_15285</name>
</gene>
<dbReference type="Pfam" id="PF14559">
    <property type="entry name" value="TPR_19"/>
    <property type="match status" value="2"/>
</dbReference>
<dbReference type="SMART" id="SM00028">
    <property type="entry name" value="TPR"/>
    <property type="match status" value="4"/>
</dbReference>
<dbReference type="Gene3D" id="1.25.40.10">
    <property type="entry name" value="Tetratricopeptide repeat domain"/>
    <property type="match status" value="2"/>
</dbReference>
<dbReference type="Pfam" id="PF19413">
    <property type="entry name" value="YaiO"/>
    <property type="match status" value="1"/>
</dbReference>